<proteinExistence type="predicted"/>
<evidence type="ECO:0008006" key="3">
    <source>
        <dbReference type="Google" id="ProtNLM"/>
    </source>
</evidence>
<protein>
    <recommendedName>
        <fullName evidence="3">MYND-type domain-containing protein</fullName>
    </recommendedName>
</protein>
<dbReference type="EMBL" id="CAJMXA010003513">
    <property type="protein sequence ID" value="CAE6499631.1"/>
    <property type="molecule type" value="Genomic_DNA"/>
</dbReference>
<dbReference type="SUPFAM" id="SSF144232">
    <property type="entry name" value="HIT/MYND zinc finger-like"/>
    <property type="match status" value="1"/>
</dbReference>
<accession>A0A8H3HC30</accession>
<sequence>MSTLSHPLWGRAIGYYPYAPDVNRASLPVDCELNGLQAMEKIALLSNEASTRAQTDATPHIDIHTLQSALLLSVDPTTIGHLANPAVINACVRLMKTVGGRPGAPSPFSYEYGYLSFMLLVSCLNICLLERWDDLDAARTGCAQRPDATAQIVTSNMLASQVLTQFDVVRDGGDCDWVLGWSTSHLHRRQSPLISQSDISFLLNILWDDRKFFLRSQSLTQYIHGSVGLSGLTYILVAGKYQRDATLRVIEEVPSDSRWSSTPKHVDLEDSRLIMTSFIKQLSNEDDPDILVKQDATMMLRFVPLAVDTNSQDLLPEVWKWTIQYGWSVLLEFNESPQVESFMQMAFAGLSWLISPPLNRPCRLTPSTRSQIMDTIYEGELLDWTAYAMTRLDPAQLLREASLTSILVFFDNLARVVSKNALAHRFRDYVPNWHKFASHLVITMNGLGAVTSLKHKKYYERCVVTWRKVGSIFGLEQIKDYEAKAPKCSSTRCAHARLNVGAIFGCADCAHVMYCDKRCQVVDWKFGDHCSAHGKLSHPSLPVLR</sequence>
<gene>
    <name evidence="1" type="ORF">RDB_LOCUS110999</name>
</gene>
<organism evidence="1 2">
    <name type="scientific">Rhizoctonia solani</name>
    <dbReference type="NCBI Taxonomy" id="456999"/>
    <lineage>
        <taxon>Eukaryota</taxon>
        <taxon>Fungi</taxon>
        <taxon>Dikarya</taxon>
        <taxon>Basidiomycota</taxon>
        <taxon>Agaricomycotina</taxon>
        <taxon>Agaricomycetes</taxon>
        <taxon>Cantharellales</taxon>
        <taxon>Ceratobasidiaceae</taxon>
        <taxon>Rhizoctonia</taxon>
    </lineage>
</organism>
<dbReference type="Proteomes" id="UP000663853">
    <property type="component" value="Unassembled WGS sequence"/>
</dbReference>
<comment type="caution">
    <text evidence="1">The sequence shown here is derived from an EMBL/GenBank/DDBJ whole genome shotgun (WGS) entry which is preliminary data.</text>
</comment>
<evidence type="ECO:0000313" key="2">
    <source>
        <dbReference type="Proteomes" id="UP000663853"/>
    </source>
</evidence>
<evidence type="ECO:0000313" key="1">
    <source>
        <dbReference type="EMBL" id="CAE6499631.1"/>
    </source>
</evidence>
<name>A0A8H3HC30_9AGAM</name>
<reference evidence="1" key="1">
    <citation type="submission" date="2021-01" db="EMBL/GenBank/DDBJ databases">
        <authorList>
            <person name="Kaushik A."/>
        </authorList>
    </citation>
    <scope>NUCLEOTIDE SEQUENCE</scope>
    <source>
        <strain evidence="1">AG6-10EEA</strain>
    </source>
</reference>
<dbReference type="AlphaFoldDB" id="A0A8H3HC30"/>